<protein>
    <submittedName>
        <fullName evidence="4">Glycosyltransferase family 1 protein</fullName>
    </submittedName>
</protein>
<dbReference type="Gene3D" id="3.40.50.2000">
    <property type="entry name" value="Glycogen Phosphorylase B"/>
    <property type="match status" value="2"/>
</dbReference>
<sequence length="386" mass="42420">MFKRVHRQSVSCLNVVVVTPLGEGGRGGIDRMMDAIRQRFRECPRADVSLQFVVSRGANIYASPIALVWALLRILWLHAWQGIDLIHINLSANASTYRKIAIAAVASLLRIPYIVHLHSGEFGRFWESCNRVTRRHIETLFARAEAVIVLGQVWSDLVVGKLPELSGRTVIMPNSTKARRRTFHPNGPVKILFLGRLCEAKGIGNLLDSFEMIQHRNDWQAILAGDGAVAETRMLVERLGLSQRVKVPGWLDDVSVAAELQTADILVLPSWVENLPMCVVEAFAHGLAVVCTPVGALPEIVEHEKTGLLVPVNNAPALASALERLLSSPALRTSLGLRARALHASRFEINAYVDRLVGVWRGASRPRSGRDDARSAMTTGVGRSLG</sequence>
<comment type="caution">
    <text evidence="4">The sequence shown here is derived from an EMBL/GenBank/DDBJ whole genome shotgun (WGS) entry which is preliminary data.</text>
</comment>
<evidence type="ECO:0000256" key="1">
    <source>
        <dbReference type="SAM" id="MobiDB-lite"/>
    </source>
</evidence>
<feature type="domain" description="Glycosyl transferase family 1" evidence="2">
    <location>
        <begin position="176"/>
        <end position="340"/>
    </location>
</feature>
<dbReference type="PANTHER" id="PTHR12526">
    <property type="entry name" value="GLYCOSYLTRANSFERASE"/>
    <property type="match status" value="1"/>
</dbReference>
<evidence type="ECO:0000313" key="5">
    <source>
        <dbReference type="Proteomes" id="UP000297966"/>
    </source>
</evidence>
<dbReference type="GO" id="GO:0016757">
    <property type="term" value="F:glycosyltransferase activity"/>
    <property type="evidence" value="ECO:0007669"/>
    <property type="project" value="UniProtKB-ARBA"/>
</dbReference>
<organism evidence="4 5">
    <name type="scientific">Bradyrhizobium niftali</name>
    <dbReference type="NCBI Taxonomy" id="2560055"/>
    <lineage>
        <taxon>Bacteria</taxon>
        <taxon>Pseudomonadati</taxon>
        <taxon>Pseudomonadota</taxon>
        <taxon>Alphaproteobacteria</taxon>
        <taxon>Hyphomicrobiales</taxon>
        <taxon>Nitrobacteraceae</taxon>
        <taxon>Bradyrhizobium</taxon>
    </lineage>
</organism>
<dbReference type="SUPFAM" id="SSF53756">
    <property type="entry name" value="UDP-Glycosyltransferase/glycogen phosphorylase"/>
    <property type="match status" value="1"/>
</dbReference>
<keyword evidence="5" id="KW-1185">Reference proteome</keyword>
<dbReference type="EMBL" id="SPQT01000019">
    <property type="protein sequence ID" value="TFV44354.1"/>
    <property type="molecule type" value="Genomic_DNA"/>
</dbReference>
<dbReference type="Pfam" id="PF00534">
    <property type="entry name" value="Glycos_transf_1"/>
    <property type="match status" value="1"/>
</dbReference>
<feature type="region of interest" description="Disordered" evidence="1">
    <location>
        <begin position="363"/>
        <end position="386"/>
    </location>
</feature>
<evidence type="ECO:0000259" key="3">
    <source>
        <dbReference type="Pfam" id="PF13579"/>
    </source>
</evidence>
<dbReference type="AlphaFoldDB" id="A0A4Y9LPG8"/>
<gene>
    <name evidence="4" type="ORF">E4K65_28635</name>
</gene>
<proteinExistence type="predicted"/>
<feature type="domain" description="Glycosyltransferase subfamily 4-like N-terminal" evidence="3">
    <location>
        <begin position="14"/>
        <end position="174"/>
    </location>
</feature>
<evidence type="ECO:0000259" key="2">
    <source>
        <dbReference type="Pfam" id="PF00534"/>
    </source>
</evidence>
<dbReference type="InterPro" id="IPR028098">
    <property type="entry name" value="Glyco_trans_4-like_N"/>
</dbReference>
<dbReference type="PANTHER" id="PTHR12526:SF631">
    <property type="entry name" value="BLL6306 PROTEIN"/>
    <property type="match status" value="1"/>
</dbReference>
<evidence type="ECO:0000313" key="4">
    <source>
        <dbReference type="EMBL" id="TFV44354.1"/>
    </source>
</evidence>
<dbReference type="OrthoDB" id="9783380at2"/>
<dbReference type="CDD" id="cd03801">
    <property type="entry name" value="GT4_PimA-like"/>
    <property type="match status" value="1"/>
</dbReference>
<keyword evidence="4" id="KW-0808">Transferase</keyword>
<dbReference type="Pfam" id="PF13579">
    <property type="entry name" value="Glyco_trans_4_4"/>
    <property type="match status" value="1"/>
</dbReference>
<reference evidence="4 5" key="1">
    <citation type="submission" date="2019-03" db="EMBL/GenBank/DDBJ databases">
        <title>Bradyrhizobium diversity isolated from nodules of Chamaecrista fasciculata.</title>
        <authorList>
            <person name="Klepa M.S."/>
            <person name="Urquiaga M.O."/>
            <person name="Hungria M."/>
            <person name="Delamuta J.R."/>
        </authorList>
    </citation>
    <scope>NUCLEOTIDE SEQUENCE [LARGE SCALE GENOMIC DNA]</scope>
    <source>
        <strain evidence="4 5">CNPSo 3448</strain>
    </source>
</reference>
<dbReference type="Proteomes" id="UP000297966">
    <property type="component" value="Unassembled WGS sequence"/>
</dbReference>
<accession>A0A4Y9LPG8</accession>
<dbReference type="InterPro" id="IPR001296">
    <property type="entry name" value="Glyco_trans_1"/>
</dbReference>
<name>A0A4Y9LPG8_9BRAD</name>